<keyword evidence="5 8" id="KW-1133">Transmembrane helix</keyword>
<keyword evidence="3" id="KW-0808">Transferase</keyword>
<feature type="transmembrane region" description="Helical" evidence="8">
    <location>
        <begin position="339"/>
        <end position="358"/>
    </location>
</feature>
<feature type="transmembrane region" description="Helical" evidence="8">
    <location>
        <begin position="12"/>
        <end position="32"/>
    </location>
</feature>
<comment type="subcellular location">
    <subcellularLocation>
        <location evidence="1">Cell membrane</location>
        <topology evidence="1">Multi-pass membrane protein</topology>
    </subcellularLocation>
</comment>
<evidence type="ECO:0000256" key="5">
    <source>
        <dbReference type="ARBA" id="ARBA00022989"/>
    </source>
</evidence>
<evidence type="ECO:0000313" key="10">
    <source>
        <dbReference type="Proteomes" id="UP001183607"/>
    </source>
</evidence>
<feature type="transmembrane region" description="Helical" evidence="8">
    <location>
        <begin position="370"/>
        <end position="392"/>
    </location>
</feature>
<dbReference type="EMBL" id="JAVRER010000026">
    <property type="protein sequence ID" value="MDT0417299.1"/>
    <property type="molecule type" value="Genomic_DNA"/>
</dbReference>
<keyword evidence="2" id="KW-1003">Cell membrane</keyword>
<dbReference type="Pfam" id="PF09594">
    <property type="entry name" value="GT87"/>
    <property type="match status" value="1"/>
</dbReference>
<evidence type="ECO:0000256" key="2">
    <source>
        <dbReference type="ARBA" id="ARBA00022475"/>
    </source>
</evidence>
<evidence type="ECO:0000256" key="6">
    <source>
        <dbReference type="ARBA" id="ARBA00023136"/>
    </source>
</evidence>
<evidence type="ECO:0000256" key="7">
    <source>
        <dbReference type="ARBA" id="ARBA00024033"/>
    </source>
</evidence>
<evidence type="ECO:0000256" key="8">
    <source>
        <dbReference type="SAM" id="Phobius"/>
    </source>
</evidence>
<evidence type="ECO:0000256" key="4">
    <source>
        <dbReference type="ARBA" id="ARBA00022692"/>
    </source>
</evidence>
<dbReference type="PIRSF" id="PIRSF010361">
    <property type="entry name" value="UCP010361"/>
    <property type="match status" value="1"/>
</dbReference>
<proteinExistence type="inferred from homology"/>
<evidence type="ECO:0000256" key="3">
    <source>
        <dbReference type="ARBA" id="ARBA00022679"/>
    </source>
</evidence>
<organism evidence="9 10">
    <name type="scientific">Streptomyces evansiae</name>
    <dbReference type="NCBI Taxonomy" id="3075535"/>
    <lineage>
        <taxon>Bacteria</taxon>
        <taxon>Bacillati</taxon>
        <taxon>Actinomycetota</taxon>
        <taxon>Actinomycetes</taxon>
        <taxon>Kitasatosporales</taxon>
        <taxon>Streptomycetaceae</taxon>
        <taxon>Streptomyces</taxon>
    </lineage>
</organism>
<feature type="transmembrane region" description="Helical" evidence="8">
    <location>
        <begin position="123"/>
        <end position="141"/>
    </location>
</feature>
<name>A0ABD5E7D6_9ACTN</name>
<reference evidence="10" key="1">
    <citation type="submission" date="2023-07" db="EMBL/GenBank/DDBJ databases">
        <title>30 novel species of actinomycetes from the DSMZ collection.</title>
        <authorList>
            <person name="Nouioui I."/>
        </authorList>
    </citation>
    <scope>NUCLEOTIDE SEQUENCE [LARGE SCALE GENOMIC DNA]</scope>
    <source>
        <strain evidence="10">DSM 41982</strain>
    </source>
</reference>
<keyword evidence="4 8" id="KW-0812">Transmembrane</keyword>
<dbReference type="RefSeq" id="WP_175417790.1">
    <property type="nucleotide sequence ID" value="NZ_JAVRER010000026.1"/>
</dbReference>
<keyword evidence="6 8" id="KW-0472">Membrane</keyword>
<comment type="similarity">
    <text evidence="7">Belongs to the glycosyltransferase 87 family.</text>
</comment>
<feature type="transmembrane region" description="Helical" evidence="8">
    <location>
        <begin position="314"/>
        <end position="332"/>
    </location>
</feature>
<feature type="transmembrane region" description="Helical" evidence="8">
    <location>
        <begin position="161"/>
        <end position="182"/>
    </location>
</feature>
<feature type="transmembrane region" description="Helical" evidence="8">
    <location>
        <begin position="290"/>
        <end position="308"/>
    </location>
</feature>
<evidence type="ECO:0000256" key="1">
    <source>
        <dbReference type="ARBA" id="ARBA00004651"/>
    </source>
</evidence>
<dbReference type="GO" id="GO:0016740">
    <property type="term" value="F:transferase activity"/>
    <property type="evidence" value="ECO:0007669"/>
    <property type="project" value="UniProtKB-KW"/>
</dbReference>
<evidence type="ECO:0000313" key="9">
    <source>
        <dbReference type="EMBL" id="MDT0417299.1"/>
    </source>
</evidence>
<feature type="transmembrane region" description="Helical" evidence="8">
    <location>
        <begin position="194"/>
        <end position="212"/>
    </location>
</feature>
<feature type="transmembrane region" description="Helical" evidence="8">
    <location>
        <begin position="87"/>
        <end position="111"/>
    </location>
</feature>
<dbReference type="GO" id="GO:0005886">
    <property type="term" value="C:plasma membrane"/>
    <property type="evidence" value="ECO:0007669"/>
    <property type="project" value="UniProtKB-SubCell"/>
</dbReference>
<sequence>MSGRTGRATWTRTGGALAVWAATRTLLLLWVLRVIVPPGLDVTYDVSGLYVKWAKVLSGGVFPEHDVTWQYPPGAALAVLAPKLLPFLSYATAFYVLALVCDALVTALLLYAATRPGRRFAGVWVWVVGVALLGPVVFARYDVMVTALSVAALLAGTRRARAFGALAALGAVVKVWPVLLLVGTPRGEGTRRSWTSAAVTGLVLLAGFGLLMPGSLSFLTAQRDRGTEVESLGALVFHFARHFGWDGRVAFHYGSMEFLGTGVPLVSALAQVLSVLALCWLVLWRVRARVWSEATFADAAFTALLLFTTTSRVISPQYMVWLLGLGAVCLLYRGGRMTLPVVLTVIASFVTWLEFPVYFGDVIGSTPFGIGLLVARNGLLVAATVLACRALWRETVRAVPRGGSAESERMPGWATTDA</sequence>
<feature type="transmembrane region" description="Helical" evidence="8">
    <location>
        <begin position="263"/>
        <end position="283"/>
    </location>
</feature>
<protein>
    <submittedName>
        <fullName evidence="9">Glycosyltransferase 87 family protein</fullName>
    </submittedName>
</protein>
<dbReference type="AlphaFoldDB" id="A0ABD5E7D6"/>
<gene>
    <name evidence="9" type="ORF">RM574_17560</name>
</gene>
<accession>A0ABD5E7D6</accession>
<dbReference type="InterPro" id="IPR018584">
    <property type="entry name" value="GT87"/>
</dbReference>
<comment type="caution">
    <text evidence="9">The sequence shown here is derived from an EMBL/GenBank/DDBJ whole genome shotgun (WGS) entry which is preliminary data.</text>
</comment>
<dbReference type="InterPro" id="IPR016570">
    <property type="entry name" value="UCP010361"/>
</dbReference>
<dbReference type="Proteomes" id="UP001183607">
    <property type="component" value="Unassembled WGS sequence"/>
</dbReference>